<evidence type="ECO:0000313" key="2">
    <source>
        <dbReference type="Proteomes" id="UP000326067"/>
    </source>
</evidence>
<gene>
    <name evidence="1" type="ORF">PS847_00951</name>
</gene>
<protein>
    <submittedName>
        <fullName evidence="1">Uncharacterized protein</fullName>
    </submittedName>
</protein>
<dbReference type="AlphaFoldDB" id="A0A5E7HJ20"/>
<reference evidence="1 2" key="1">
    <citation type="submission" date="2019-09" db="EMBL/GenBank/DDBJ databases">
        <authorList>
            <person name="Chandra G."/>
            <person name="Truman W A."/>
        </authorList>
    </citation>
    <scope>NUCLEOTIDE SEQUENCE [LARGE SCALE GENOMIC DNA]</scope>
    <source>
        <strain evidence="1">PS847</strain>
    </source>
</reference>
<accession>A0A5E7HJ20</accession>
<organism evidence="1 2">
    <name type="scientific">Pseudomonas fluorescens</name>
    <dbReference type="NCBI Taxonomy" id="294"/>
    <lineage>
        <taxon>Bacteria</taxon>
        <taxon>Pseudomonadati</taxon>
        <taxon>Pseudomonadota</taxon>
        <taxon>Gammaproteobacteria</taxon>
        <taxon>Pseudomonadales</taxon>
        <taxon>Pseudomonadaceae</taxon>
        <taxon>Pseudomonas</taxon>
    </lineage>
</organism>
<evidence type="ECO:0000313" key="1">
    <source>
        <dbReference type="EMBL" id="VVO63985.1"/>
    </source>
</evidence>
<dbReference type="RefSeq" id="WP_191636959.1">
    <property type="nucleotide sequence ID" value="NZ_CABVIC010000001.1"/>
</dbReference>
<proteinExistence type="predicted"/>
<sequence length="106" mass="11834">MNLPTIAFASSLKGAVPFAETIQGHRQRRAWERLVSYIASSDSPSDFDRAAAFAEGYAQALVDGEQIEISTERDLLIISIVDEWRRYFLRTNGSSTFSTPLLQGYS</sequence>
<dbReference type="EMBL" id="CABVIC010000001">
    <property type="protein sequence ID" value="VVO63985.1"/>
    <property type="molecule type" value="Genomic_DNA"/>
</dbReference>
<dbReference type="Proteomes" id="UP000326067">
    <property type="component" value="Unassembled WGS sequence"/>
</dbReference>
<name>A0A5E7HJ20_PSEFL</name>